<feature type="region of interest" description="Disordered" evidence="1">
    <location>
        <begin position="1"/>
        <end position="21"/>
    </location>
</feature>
<sequence length="71" mass="7981">MRIDQDGNMELTAAENQDLMDRLDIPESQYDQPPVEIECTGMDGRLVTFTATNTETGKSITLVFERIQDDG</sequence>
<dbReference type="EMBL" id="OZ026884">
    <property type="protein sequence ID" value="CAL1241557.1"/>
    <property type="molecule type" value="Genomic_DNA"/>
</dbReference>
<keyword evidence="2" id="KW-0346">Stress response</keyword>
<dbReference type="Proteomes" id="UP001497493">
    <property type="component" value="Chromosome"/>
</dbReference>
<evidence type="ECO:0000313" key="3">
    <source>
        <dbReference type="Proteomes" id="UP001497493"/>
    </source>
</evidence>
<evidence type="ECO:0000256" key="1">
    <source>
        <dbReference type="SAM" id="MobiDB-lite"/>
    </source>
</evidence>
<gene>
    <name evidence="2" type="ORF">MECH1_V1_2781</name>
</gene>
<evidence type="ECO:0000313" key="2">
    <source>
        <dbReference type="EMBL" id="CAL1241557.1"/>
    </source>
</evidence>
<protein>
    <submittedName>
        <fullName evidence="2">Heat shock 70 kDa protein 12A</fullName>
    </submittedName>
</protein>
<keyword evidence="3" id="KW-1185">Reference proteome</keyword>
<accession>A0ABP1CBJ8</accession>
<name>A0ABP1CBJ8_9GAMM</name>
<reference evidence="2 3" key="1">
    <citation type="submission" date="2024-04" db="EMBL/GenBank/DDBJ databases">
        <authorList>
            <person name="Cremers G."/>
        </authorList>
    </citation>
    <scope>NUCLEOTIDE SEQUENCE [LARGE SCALE GENOMIC DNA]</scope>
    <source>
        <strain evidence="2">MeCH1-AG</strain>
    </source>
</reference>
<organism evidence="2 3">
    <name type="scientific">Candidatus Methylocalor cossyra</name>
    <dbReference type="NCBI Taxonomy" id="3108543"/>
    <lineage>
        <taxon>Bacteria</taxon>
        <taxon>Pseudomonadati</taxon>
        <taxon>Pseudomonadota</taxon>
        <taxon>Gammaproteobacteria</taxon>
        <taxon>Methylococcales</taxon>
        <taxon>Methylococcaceae</taxon>
        <taxon>Candidatus Methylocalor</taxon>
    </lineage>
</organism>
<proteinExistence type="predicted"/>
<dbReference type="RefSeq" id="WP_348758066.1">
    <property type="nucleotide sequence ID" value="NZ_OZ026884.1"/>
</dbReference>